<proteinExistence type="predicted"/>
<evidence type="ECO:0000313" key="3">
    <source>
        <dbReference type="EMBL" id="CCI25992.1"/>
    </source>
</evidence>
<dbReference type="EMBL" id="CAIN01000221">
    <property type="protein sequence ID" value="CCI25992.1"/>
    <property type="molecule type" value="Genomic_DNA"/>
</dbReference>
<dbReference type="AlphaFoldDB" id="I4HVB8"/>
<evidence type="ECO:0008006" key="5">
    <source>
        <dbReference type="Google" id="ProtNLM"/>
    </source>
</evidence>
<dbReference type="GO" id="GO:0003677">
    <property type="term" value="F:DNA binding"/>
    <property type="evidence" value="ECO:0007669"/>
    <property type="project" value="UniProtKB-KW"/>
</dbReference>
<keyword evidence="2" id="KW-0238">DNA-binding</keyword>
<dbReference type="Gene3D" id="3.90.220.20">
    <property type="entry name" value="DNA methylase specificity domains"/>
    <property type="match status" value="2"/>
</dbReference>
<dbReference type="InterPro" id="IPR044946">
    <property type="entry name" value="Restrct_endonuc_typeI_TRD_sf"/>
</dbReference>
<evidence type="ECO:0000256" key="1">
    <source>
        <dbReference type="ARBA" id="ARBA00022747"/>
    </source>
</evidence>
<organism evidence="3 4">
    <name type="scientific">Microcystis aeruginosa PCC 9808</name>
    <dbReference type="NCBI Taxonomy" id="1160284"/>
    <lineage>
        <taxon>Bacteria</taxon>
        <taxon>Bacillati</taxon>
        <taxon>Cyanobacteriota</taxon>
        <taxon>Cyanophyceae</taxon>
        <taxon>Oscillatoriophycideae</taxon>
        <taxon>Chroococcales</taxon>
        <taxon>Microcystaceae</taxon>
        <taxon>Microcystis</taxon>
    </lineage>
</organism>
<dbReference type="InterPro" id="IPR052021">
    <property type="entry name" value="Type-I_RS_S_subunit"/>
</dbReference>
<accession>I4HVB8</accession>
<evidence type="ECO:0000256" key="2">
    <source>
        <dbReference type="ARBA" id="ARBA00023125"/>
    </source>
</evidence>
<sequence length="488" mass="55722">MARVSTRSFLFFRLSPVRVNSSIAFAIEQGKTGKSFGVLSAKFETFERPLLTSKAKFPIRDLSQLVSEDLLNGIFKKKDFYGEGTLLVNVWDLYRDEVILQKTLERIKTTSEENNRFEAKEGDVFFCRSSLKPEGVGWSCLLERLNEPAVFECHLIRARVNSKEILPSFLNYFARSYFGVSYIRAKSVVTTMATIDQGTLYNLPVICPPVEKQIELVAAMDEARSHRKQKLAESDQLISSIDAEILKILQINQTINIPERKYFSVSNSSIKNSRFDAFFFQPHLISADLLIRNYKSGITELSEILSMEPINGIDSRKYVAFGERYLRVKNIKPFEIKTDDIVYVENNLSVKQRKINLLENDILITRKGSFGICTKVDKSVTDCLISSEIILLRISKTSPYEVDFLVAWLNSSIIQSILNRHKSGAIMGHLTQDVIKQLPVPNISKNLQHQIISEVKHRRSEAQRLRSEAETGWQIAKQWFEDQLLGGS</sequence>
<gene>
    <name evidence="3" type="ORF">MICAG_2980010</name>
</gene>
<dbReference type="PANTHER" id="PTHR30408">
    <property type="entry name" value="TYPE-1 RESTRICTION ENZYME ECOKI SPECIFICITY PROTEIN"/>
    <property type="match status" value="1"/>
</dbReference>
<comment type="caution">
    <text evidence="3">The sequence shown here is derived from an EMBL/GenBank/DDBJ whole genome shotgun (WGS) entry which is preliminary data.</text>
</comment>
<reference evidence="3 4" key="1">
    <citation type="submission" date="2012-04" db="EMBL/GenBank/DDBJ databases">
        <authorList>
            <person name="Genoscope - CEA"/>
        </authorList>
    </citation>
    <scope>NUCLEOTIDE SEQUENCE [LARGE SCALE GENOMIC DNA]</scope>
    <source>
        <strain evidence="3 4">9808</strain>
    </source>
</reference>
<dbReference type="SUPFAM" id="SSF116734">
    <property type="entry name" value="DNA methylase specificity domain"/>
    <property type="match status" value="2"/>
</dbReference>
<dbReference type="HOGENOM" id="CLU_558738_0_0_3"/>
<dbReference type="GO" id="GO:0009307">
    <property type="term" value="P:DNA restriction-modification system"/>
    <property type="evidence" value="ECO:0007669"/>
    <property type="project" value="UniProtKB-KW"/>
</dbReference>
<name>I4HVB8_MICAE</name>
<dbReference type="Proteomes" id="UP000005291">
    <property type="component" value="Unassembled WGS sequence"/>
</dbReference>
<dbReference type="RefSeq" id="WP_002794427.1">
    <property type="nucleotide sequence ID" value="NZ_HE973594.1"/>
</dbReference>
<keyword evidence="1" id="KW-0680">Restriction system</keyword>
<protein>
    <recommendedName>
        <fullName evidence="5">Type I restriction modification DNA specificity domain-containing protein</fullName>
    </recommendedName>
</protein>
<dbReference type="PANTHER" id="PTHR30408:SF12">
    <property type="entry name" value="TYPE I RESTRICTION ENZYME MJAVIII SPECIFICITY SUBUNIT"/>
    <property type="match status" value="1"/>
</dbReference>
<evidence type="ECO:0000313" key="4">
    <source>
        <dbReference type="Proteomes" id="UP000005291"/>
    </source>
</evidence>
<dbReference type="CDD" id="cd17517">
    <property type="entry name" value="RMtype1_S_EcoKI_StySPI-TRD2-CR2_like"/>
    <property type="match status" value="1"/>
</dbReference>